<protein>
    <submittedName>
        <fullName evidence="2">Polyketide cyclase</fullName>
    </submittedName>
</protein>
<accession>A0A1Q9LN74</accession>
<gene>
    <name evidence="2" type="ORF">BJP25_14390</name>
</gene>
<keyword evidence="3" id="KW-1185">Reference proteome</keyword>
<evidence type="ECO:0000313" key="3">
    <source>
        <dbReference type="Proteomes" id="UP000186040"/>
    </source>
</evidence>
<dbReference type="AlphaFoldDB" id="A0A1Q9LN74"/>
<dbReference type="Gene3D" id="3.10.450.50">
    <property type="match status" value="1"/>
</dbReference>
<dbReference type="RefSeq" id="WP_075974387.1">
    <property type="nucleotide sequence ID" value="NZ_MKQR01000009.1"/>
</dbReference>
<dbReference type="InterPro" id="IPR032710">
    <property type="entry name" value="NTF2-like_dom_sf"/>
</dbReference>
<dbReference type="STRING" id="1193682.BJP25_14390"/>
<dbReference type="Proteomes" id="UP000186040">
    <property type="component" value="Unassembled WGS sequence"/>
</dbReference>
<dbReference type="SUPFAM" id="SSF54427">
    <property type="entry name" value="NTF2-like"/>
    <property type="match status" value="1"/>
</dbReference>
<organism evidence="2 3">
    <name type="scientific">Actinokineospora bangkokensis</name>
    <dbReference type="NCBI Taxonomy" id="1193682"/>
    <lineage>
        <taxon>Bacteria</taxon>
        <taxon>Bacillati</taxon>
        <taxon>Actinomycetota</taxon>
        <taxon>Actinomycetes</taxon>
        <taxon>Pseudonocardiales</taxon>
        <taxon>Pseudonocardiaceae</taxon>
        <taxon>Actinokineospora</taxon>
    </lineage>
</organism>
<reference evidence="2 3" key="1">
    <citation type="submission" date="2016-10" db="EMBL/GenBank/DDBJ databases">
        <title>The Draft Genome Sequence of Actinokineospora bangkokensis 44EHWT reveals the biosynthetic pathway of antifungal compounds Thailandins with unusual extender unit butylmalonyl-CoA.</title>
        <authorList>
            <person name="Greule A."/>
            <person name="Intra B."/>
            <person name="Flemming S."/>
            <person name="Rommel M.G."/>
            <person name="Panbangred W."/>
            <person name="Bechthold A."/>
        </authorList>
    </citation>
    <scope>NUCLEOTIDE SEQUENCE [LARGE SCALE GENOMIC DNA]</scope>
    <source>
        <strain evidence="2 3">44EHW</strain>
    </source>
</reference>
<proteinExistence type="predicted"/>
<evidence type="ECO:0000313" key="2">
    <source>
        <dbReference type="EMBL" id="OLR93492.1"/>
    </source>
</evidence>
<dbReference type="OrthoDB" id="4153705at2"/>
<name>A0A1Q9LN74_9PSEU</name>
<sequence length="118" mass="13024">MAATPAHDLYRRWLADLWNGDASAARDLVSADFVGHWPTREVRGPDELAAVVAKTHGLFDALDFTLEVGPLVEDDLVCARWSGRGYTSDGELTFHGNDLLRVRDGRFVEYWTGTSSGS</sequence>
<dbReference type="InterPro" id="IPR037401">
    <property type="entry name" value="SnoaL-like"/>
</dbReference>
<evidence type="ECO:0000259" key="1">
    <source>
        <dbReference type="Pfam" id="PF12680"/>
    </source>
</evidence>
<dbReference type="EMBL" id="MKQR01000009">
    <property type="protein sequence ID" value="OLR93492.1"/>
    <property type="molecule type" value="Genomic_DNA"/>
</dbReference>
<dbReference type="Pfam" id="PF12680">
    <property type="entry name" value="SnoaL_2"/>
    <property type="match status" value="1"/>
</dbReference>
<comment type="caution">
    <text evidence="2">The sequence shown here is derived from an EMBL/GenBank/DDBJ whole genome shotgun (WGS) entry which is preliminary data.</text>
</comment>
<feature type="domain" description="SnoaL-like" evidence="1">
    <location>
        <begin position="11"/>
        <end position="110"/>
    </location>
</feature>